<gene>
    <name evidence="1" type="ORF">IE53DRAFT_63590</name>
</gene>
<proteinExistence type="predicted"/>
<dbReference type="Proteomes" id="UP000245626">
    <property type="component" value="Unassembled WGS sequence"/>
</dbReference>
<keyword evidence="2" id="KW-1185">Reference proteome</keyword>
<accession>A0ACD0NZ59</accession>
<evidence type="ECO:0000313" key="1">
    <source>
        <dbReference type="EMBL" id="PWN51123.1"/>
    </source>
</evidence>
<name>A0ACD0NZ59_9BASI</name>
<organism evidence="1 2">
    <name type="scientific">Violaceomyces palustris</name>
    <dbReference type="NCBI Taxonomy" id="1673888"/>
    <lineage>
        <taxon>Eukaryota</taxon>
        <taxon>Fungi</taxon>
        <taxon>Dikarya</taxon>
        <taxon>Basidiomycota</taxon>
        <taxon>Ustilaginomycotina</taxon>
        <taxon>Ustilaginomycetes</taxon>
        <taxon>Violaceomycetales</taxon>
        <taxon>Violaceomycetaceae</taxon>
        <taxon>Violaceomyces</taxon>
    </lineage>
</organism>
<evidence type="ECO:0000313" key="2">
    <source>
        <dbReference type="Proteomes" id="UP000245626"/>
    </source>
</evidence>
<dbReference type="EMBL" id="KZ819869">
    <property type="protein sequence ID" value="PWN51123.1"/>
    <property type="molecule type" value="Genomic_DNA"/>
</dbReference>
<protein>
    <submittedName>
        <fullName evidence="1">Uncharacterized protein</fullName>
    </submittedName>
</protein>
<reference evidence="1 2" key="1">
    <citation type="journal article" date="2018" name="Mol. Biol. Evol.">
        <title>Broad Genomic Sampling Reveals a Smut Pathogenic Ancestry of the Fungal Clade Ustilaginomycotina.</title>
        <authorList>
            <person name="Kijpornyongpan T."/>
            <person name="Mondo S.J."/>
            <person name="Barry K."/>
            <person name="Sandor L."/>
            <person name="Lee J."/>
            <person name="Lipzen A."/>
            <person name="Pangilinan J."/>
            <person name="LaButti K."/>
            <person name="Hainaut M."/>
            <person name="Henrissat B."/>
            <person name="Grigoriev I.V."/>
            <person name="Spatafora J.W."/>
            <person name="Aime M.C."/>
        </authorList>
    </citation>
    <scope>NUCLEOTIDE SEQUENCE [LARGE SCALE GENOMIC DNA]</scope>
    <source>
        <strain evidence="1 2">SA 807</strain>
    </source>
</reference>
<sequence>MLLPSLGSLSLGTRSCRGDPGAYFVSFVHFFFTASSHLVSISSFECFLDLTTLSCPLPPTRLARAQTPLPRRSYYNLIRACGALLGPREGAGDGWMDGSGRRRKLVRFGTILPSTSPYCAFARKPKAGEGGGEGGRRKALVGQLLSSFGLTLPFRRRNVCESVRGLLPFPTKPRTIHLAHSGSLHDSGWTLVGERSRWV</sequence>